<proteinExistence type="predicted"/>
<gene>
    <name evidence="1" type="ORF">BFJ68_g17096</name>
</gene>
<sequence length="131" mass="14696">MCQKTARKGLCGHLLAPASWSPSDPEDCRLARRANRRNDRSGKLLRCSPPMSTTVVQDDTQVCSPDCFVDYILIGRGWVCCRCNYANPVGSHQCDGSVPNNEYPYYAESCCHYPCAERCLSGSGQSRRRRR</sequence>
<dbReference type="Proteomes" id="UP000285860">
    <property type="component" value="Unassembled WGS sequence"/>
</dbReference>
<comment type="caution">
    <text evidence="1">The sequence shown here is derived from an EMBL/GenBank/DDBJ whole genome shotgun (WGS) entry which is preliminary data.</text>
</comment>
<organism evidence="1 2">
    <name type="scientific">Fusarium oxysporum</name>
    <name type="common">Fusarium vascular wilt</name>
    <dbReference type="NCBI Taxonomy" id="5507"/>
    <lineage>
        <taxon>Eukaryota</taxon>
        <taxon>Fungi</taxon>
        <taxon>Dikarya</taxon>
        <taxon>Ascomycota</taxon>
        <taxon>Pezizomycotina</taxon>
        <taxon>Sordariomycetes</taxon>
        <taxon>Hypocreomycetidae</taxon>
        <taxon>Hypocreales</taxon>
        <taxon>Nectriaceae</taxon>
        <taxon>Fusarium</taxon>
        <taxon>Fusarium oxysporum species complex</taxon>
    </lineage>
</organism>
<dbReference type="AlphaFoldDB" id="A0A420P318"/>
<name>A0A420P318_FUSOX</name>
<protein>
    <submittedName>
        <fullName evidence="1">Uncharacterized protein</fullName>
    </submittedName>
</protein>
<dbReference type="EMBL" id="MRCY01000425">
    <property type="protein sequence ID" value="RKK86911.1"/>
    <property type="molecule type" value="Genomic_DNA"/>
</dbReference>
<evidence type="ECO:0000313" key="2">
    <source>
        <dbReference type="Proteomes" id="UP000285860"/>
    </source>
</evidence>
<accession>A0A420P318</accession>
<reference evidence="1 2" key="1">
    <citation type="journal article" date="2018" name="Sci. Rep.">
        <title>Characterisation of pathogen-specific regions and novel effector candidates in Fusarium oxysporum f. sp. cepae.</title>
        <authorList>
            <person name="Armitage A.D."/>
            <person name="Taylor A."/>
            <person name="Sobczyk M.K."/>
            <person name="Baxter L."/>
            <person name="Greenfield B.P."/>
            <person name="Bates H.J."/>
            <person name="Wilson F."/>
            <person name="Jackson A.C."/>
            <person name="Ott S."/>
            <person name="Harrison R.J."/>
            <person name="Clarkson J.P."/>
        </authorList>
    </citation>
    <scope>NUCLEOTIDE SEQUENCE [LARGE SCALE GENOMIC DNA]</scope>
    <source>
        <strain evidence="1 2">Fo_A28</strain>
    </source>
</reference>
<evidence type="ECO:0000313" key="1">
    <source>
        <dbReference type="EMBL" id="RKK86911.1"/>
    </source>
</evidence>